<keyword evidence="1" id="KW-0472">Membrane</keyword>
<gene>
    <name evidence="2" type="ORF">S06H3_25728</name>
</gene>
<dbReference type="InterPro" id="IPR045708">
    <property type="entry name" value="DUF6064"/>
</dbReference>
<dbReference type="EMBL" id="BARV01014825">
    <property type="protein sequence ID" value="GAI23663.1"/>
    <property type="molecule type" value="Genomic_DNA"/>
</dbReference>
<feature type="transmembrane region" description="Helical" evidence="1">
    <location>
        <begin position="48"/>
        <end position="65"/>
    </location>
</feature>
<proteinExistence type="predicted"/>
<reference evidence="2" key="1">
    <citation type="journal article" date="2014" name="Front. Microbiol.">
        <title>High frequency of phylogenetically diverse reductive dehalogenase-homologous genes in deep subseafloor sedimentary metagenomes.</title>
        <authorList>
            <person name="Kawai M."/>
            <person name="Futagami T."/>
            <person name="Toyoda A."/>
            <person name="Takaki Y."/>
            <person name="Nishi S."/>
            <person name="Hori S."/>
            <person name="Arai W."/>
            <person name="Tsubouchi T."/>
            <person name="Morono Y."/>
            <person name="Uchiyama I."/>
            <person name="Ito T."/>
            <person name="Fujiyama A."/>
            <person name="Inagaki F."/>
            <person name="Takami H."/>
        </authorList>
    </citation>
    <scope>NUCLEOTIDE SEQUENCE</scope>
    <source>
        <strain evidence="2">Expedition CK06-06</strain>
    </source>
</reference>
<feature type="transmembrane region" description="Helical" evidence="1">
    <location>
        <begin position="105"/>
        <end position="126"/>
    </location>
</feature>
<evidence type="ECO:0000256" key="1">
    <source>
        <dbReference type="SAM" id="Phobius"/>
    </source>
</evidence>
<name>X1LX62_9ZZZZ</name>
<dbReference type="AlphaFoldDB" id="X1LX62"/>
<comment type="caution">
    <text evidence="2">The sequence shown here is derived from an EMBL/GenBank/DDBJ whole genome shotgun (WGS) entry which is preliminary data.</text>
</comment>
<protein>
    <submittedName>
        <fullName evidence="2">Uncharacterized protein</fullName>
    </submittedName>
</protein>
<feature type="transmembrane region" description="Helical" evidence="1">
    <location>
        <begin position="18"/>
        <end position="36"/>
    </location>
</feature>
<organism evidence="2">
    <name type="scientific">marine sediment metagenome</name>
    <dbReference type="NCBI Taxonomy" id="412755"/>
    <lineage>
        <taxon>unclassified sequences</taxon>
        <taxon>metagenomes</taxon>
        <taxon>ecological metagenomes</taxon>
    </lineage>
</organism>
<keyword evidence="1" id="KW-1133">Transmembrane helix</keyword>
<sequence length="169" mass="19272">MMDAEVFLNNIGVYNDSIFPMQIITLVVAIILTYLLFVRPSTILNKLIKIYLSFTFVWFVLMFPFEGVFKIAFGLVHIVIAILFFIDIFTAKIEFKFPETSGKRYFMLFLIFSAFALFPLIEYMSGHLYPKILLFGVAPCPTIIFSLALLIGAVPKVGKLIFILLIFSA</sequence>
<evidence type="ECO:0000313" key="2">
    <source>
        <dbReference type="EMBL" id="GAI23663.1"/>
    </source>
</evidence>
<feature type="transmembrane region" description="Helical" evidence="1">
    <location>
        <begin position="71"/>
        <end position="93"/>
    </location>
</feature>
<accession>X1LX62</accession>
<feature type="non-terminal residue" evidence="2">
    <location>
        <position position="169"/>
    </location>
</feature>
<dbReference type="Pfam" id="PF19540">
    <property type="entry name" value="DUF6064"/>
    <property type="match status" value="1"/>
</dbReference>
<feature type="transmembrane region" description="Helical" evidence="1">
    <location>
        <begin position="132"/>
        <end position="154"/>
    </location>
</feature>
<keyword evidence="1" id="KW-0812">Transmembrane</keyword>